<gene>
    <name evidence="6" type="ORF">APS60_07150</name>
</gene>
<dbReference type="InterPro" id="IPR013102">
    <property type="entry name" value="PYNP_C"/>
</dbReference>
<dbReference type="PANTHER" id="PTHR10515">
    <property type="entry name" value="THYMIDINE PHOSPHORYLASE"/>
    <property type="match status" value="1"/>
</dbReference>
<dbReference type="GO" id="GO:0009032">
    <property type="term" value="F:thymidine phosphorylase activity"/>
    <property type="evidence" value="ECO:0007669"/>
    <property type="project" value="TreeGrafter"/>
</dbReference>
<reference evidence="6 7" key="1">
    <citation type="submission" date="2017-02" db="EMBL/GenBank/DDBJ databases">
        <title>Prevalence of linear plasmids in Propionibacterium acnes isolates obtained from cancerous prostatic tissue.</title>
        <authorList>
            <person name="Davidsson S."/>
            <person name="Bruggemann H."/>
        </authorList>
    </citation>
    <scope>NUCLEOTIDE SEQUENCE [LARGE SCALE GENOMIC DNA]</scope>
    <source>
        <strain evidence="6 7">09-9</strain>
    </source>
</reference>
<dbReference type="AlphaFoldDB" id="A0AA44ZF03"/>
<organism evidence="6 7">
    <name type="scientific">Cutibacterium acnes</name>
    <name type="common">Propionibacterium acnes</name>
    <dbReference type="NCBI Taxonomy" id="1747"/>
    <lineage>
        <taxon>Bacteria</taxon>
        <taxon>Bacillati</taxon>
        <taxon>Actinomycetota</taxon>
        <taxon>Actinomycetes</taxon>
        <taxon>Propionibacteriales</taxon>
        <taxon>Propionibacteriaceae</taxon>
        <taxon>Cutibacterium</taxon>
    </lineage>
</organism>
<dbReference type="SMART" id="SM00941">
    <property type="entry name" value="PYNP_C"/>
    <property type="match status" value="1"/>
</dbReference>
<dbReference type="InterPro" id="IPR017459">
    <property type="entry name" value="Glycosyl_Trfase_fam3_N_dom"/>
</dbReference>
<evidence type="ECO:0000256" key="3">
    <source>
        <dbReference type="ARBA" id="ARBA00022676"/>
    </source>
</evidence>
<dbReference type="GO" id="GO:0004645">
    <property type="term" value="F:1,4-alpha-oligoglucan phosphorylase activity"/>
    <property type="evidence" value="ECO:0007669"/>
    <property type="project" value="InterPro"/>
</dbReference>
<dbReference type="Gene3D" id="1.20.970.10">
    <property type="entry name" value="Transferase, Pyrimidine Nucleoside Phosphorylase, Chain C"/>
    <property type="match status" value="1"/>
</dbReference>
<dbReference type="Pfam" id="PF00591">
    <property type="entry name" value="Glycos_transf_3"/>
    <property type="match status" value="1"/>
</dbReference>
<dbReference type="PANTHER" id="PTHR10515:SF0">
    <property type="entry name" value="THYMIDINE PHOSPHORYLASE"/>
    <property type="match status" value="1"/>
</dbReference>
<comment type="similarity">
    <text evidence="1">Belongs to the thymidine/pyrimidine-nucleoside phosphorylase family.</text>
</comment>
<dbReference type="SUPFAM" id="SSF52418">
    <property type="entry name" value="Nucleoside phosphorylase/phosphoribosyltransferase catalytic domain"/>
    <property type="match status" value="1"/>
</dbReference>
<dbReference type="PIRSF" id="PIRSF000478">
    <property type="entry name" value="TP_PyNP"/>
    <property type="match status" value="1"/>
</dbReference>
<dbReference type="NCBIfam" id="NF004490">
    <property type="entry name" value="PRK05820.1"/>
    <property type="match status" value="1"/>
</dbReference>
<dbReference type="FunFam" id="3.40.1030.10:FF:000003">
    <property type="entry name" value="Pyrimidine-nucleoside phosphorylase"/>
    <property type="match status" value="1"/>
</dbReference>
<dbReference type="InterPro" id="IPR017872">
    <property type="entry name" value="Pyrmidine_PPase_CS"/>
</dbReference>
<dbReference type="SUPFAM" id="SSF47648">
    <property type="entry name" value="Nucleoside phosphorylase/phosphoribosyltransferase N-terminal domain"/>
    <property type="match status" value="1"/>
</dbReference>
<dbReference type="EMBL" id="LKVB01000004">
    <property type="protein sequence ID" value="PHJ27665.1"/>
    <property type="molecule type" value="Genomic_DNA"/>
</dbReference>
<dbReference type="Pfam" id="PF02885">
    <property type="entry name" value="Glycos_trans_3N"/>
    <property type="match status" value="1"/>
</dbReference>
<dbReference type="Pfam" id="PF07831">
    <property type="entry name" value="PYNP_C"/>
    <property type="match status" value="1"/>
</dbReference>
<sequence length="429" mass="44659">MTSTYSVVDLIRAKREGQALNSDQIAWLIRAYTDDIVADEQMSAMAMAVYFQGLDDAELSAWTTAMIKSGERMSFAGLSRPTVDKHSTGGVGDKITLPLAPLVAACGAAVPQLSGRALGHTGGTLDKMEAIPGWRADLSHDEMVAQLEKVGAVICAAGPGLAPADKKLYALRDVTGTVESIPLIASSIMSKKIAEGTDSLVLDVKTGSGAFMKTNKDARELASRLVELGEAAGVRTTALLTHMDVPLGYACGNGIEVAESLEVLGGGGPADVVELTVALARHMVKVAGLDGIDPADVLASGQAMDVWRNMVRAQGGDPDAPLPVAHHSQDIVATETGVITGIDAMSVGLAAWRLGAGRARKEDPVQAAAGVMLRVRPGDRVVTGQPLATLLTDTPDSIARAEDAMTNAFTVGQTFQPQDIVIDTVVARS</sequence>
<evidence type="ECO:0000313" key="6">
    <source>
        <dbReference type="EMBL" id="PHJ27665.1"/>
    </source>
</evidence>
<dbReference type="InterPro" id="IPR036566">
    <property type="entry name" value="PYNP-like_C_sf"/>
</dbReference>
<dbReference type="InterPro" id="IPR000053">
    <property type="entry name" value="Thymidine/pyrmidine_PPase"/>
</dbReference>
<dbReference type="GO" id="GO:0005829">
    <property type="term" value="C:cytosol"/>
    <property type="evidence" value="ECO:0007669"/>
    <property type="project" value="TreeGrafter"/>
</dbReference>
<comment type="subunit">
    <text evidence="2">Homodimer.</text>
</comment>
<accession>A0AA44ZF03</accession>
<dbReference type="Gene3D" id="3.90.1170.30">
    <property type="entry name" value="Pyrimidine nucleoside phosphorylase-like, C-terminal domain"/>
    <property type="match status" value="1"/>
</dbReference>
<dbReference type="NCBIfam" id="TIGR02644">
    <property type="entry name" value="Y_phosphoryl"/>
    <property type="match status" value="1"/>
</dbReference>
<evidence type="ECO:0000256" key="2">
    <source>
        <dbReference type="ARBA" id="ARBA00011738"/>
    </source>
</evidence>
<dbReference type="InterPro" id="IPR035902">
    <property type="entry name" value="Nuc_phospho_transferase"/>
</dbReference>
<protein>
    <submittedName>
        <fullName evidence="6">Thymidine phosphorylase</fullName>
    </submittedName>
</protein>
<dbReference type="InterPro" id="IPR018090">
    <property type="entry name" value="Pyrmidine_PPas_bac/euk"/>
</dbReference>
<keyword evidence="3" id="KW-0328">Glycosyltransferase</keyword>
<evidence type="ECO:0000256" key="1">
    <source>
        <dbReference type="ARBA" id="ARBA00006915"/>
    </source>
</evidence>
<dbReference type="PROSITE" id="PS00647">
    <property type="entry name" value="THYMID_PHOSPHORYLASE"/>
    <property type="match status" value="1"/>
</dbReference>
<keyword evidence="4" id="KW-0808">Transferase</keyword>
<feature type="domain" description="Pyrimidine nucleoside phosphorylase C-terminal" evidence="5">
    <location>
        <begin position="338"/>
        <end position="412"/>
    </location>
</feature>
<comment type="caution">
    <text evidence="6">The sequence shown here is derived from an EMBL/GenBank/DDBJ whole genome shotgun (WGS) entry which is preliminary data.</text>
</comment>
<dbReference type="GO" id="GO:0006206">
    <property type="term" value="P:pyrimidine nucleobase metabolic process"/>
    <property type="evidence" value="ECO:0007669"/>
    <property type="project" value="InterPro"/>
</dbReference>
<evidence type="ECO:0000313" key="7">
    <source>
        <dbReference type="Proteomes" id="UP000223982"/>
    </source>
</evidence>
<dbReference type="Gene3D" id="3.40.1030.10">
    <property type="entry name" value="Nucleoside phosphorylase/phosphoribosyltransferase catalytic domain"/>
    <property type="match status" value="1"/>
</dbReference>
<dbReference type="RefSeq" id="WP_002521459.1">
    <property type="nucleotide sequence ID" value="NZ_CAJTKC010000001.1"/>
</dbReference>
<dbReference type="SUPFAM" id="SSF54680">
    <property type="entry name" value="Pyrimidine nucleoside phosphorylase C-terminal domain"/>
    <property type="match status" value="1"/>
</dbReference>
<name>A0AA44ZF03_CUTAC</name>
<dbReference type="GO" id="GO:0006213">
    <property type="term" value="P:pyrimidine nucleoside metabolic process"/>
    <property type="evidence" value="ECO:0007669"/>
    <property type="project" value="InterPro"/>
</dbReference>
<proteinExistence type="inferred from homology"/>
<dbReference type="InterPro" id="IPR036320">
    <property type="entry name" value="Glycosyl_Trfase_fam3_N_dom_sf"/>
</dbReference>
<evidence type="ECO:0000256" key="4">
    <source>
        <dbReference type="ARBA" id="ARBA00022679"/>
    </source>
</evidence>
<evidence type="ECO:0000259" key="5">
    <source>
        <dbReference type="SMART" id="SM00941"/>
    </source>
</evidence>
<dbReference type="InterPro" id="IPR000312">
    <property type="entry name" value="Glycosyl_Trfase_fam3"/>
</dbReference>
<dbReference type="Proteomes" id="UP000223982">
    <property type="component" value="Unassembled WGS sequence"/>
</dbReference>